<evidence type="ECO:0000256" key="2">
    <source>
        <dbReference type="ARBA" id="ARBA00011006"/>
    </source>
</evidence>
<dbReference type="EMBL" id="CP030840">
    <property type="protein sequence ID" value="AXC11483.1"/>
    <property type="molecule type" value="Genomic_DNA"/>
</dbReference>
<feature type="transmembrane region" description="Helical" evidence="7">
    <location>
        <begin position="6"/>
        <end position="22"/>
    </location>
</feature>
<comment type="similarity">
    <text evidence="2">Belongs to the UPF0410 family.</text>
</comment>
<sequence length="86" mass="9136">MLHLIWEGIIGLVIGAVAKLLMPGKDPGGIWITMLIGVIGSFGATYLGQAVGWYRADQSAGFIMSVLGAMLLLLIYRLFKGRTAAA</sequence>
<keyword evidence="3" id="KW-1003">Cell membrane</keyword>
<evidence type="ECO:0000256" key="3">
    <source>
        <dbReference type="ARBA" id="ARBA00022475"/>
    </source>
</evidence>
<dbReference type="Pfam" id="PF04226">
    <property type="entry name" value="Transgly_assoc"/>
    <property type="match status" value="1"/>
</dbReference>
<evidence type="ECO:0000256" key="7">
    <source>
        <dbReference type="SAM" id="Phobius"/>
    </source>
</evidence>
<proteinExistence type="inferred from homology"/>
<evidence type="ECO:0000313" key="8">
    <source>
        <dbReference type="EMBL" id="AXC11483.1"/>
    </source>
</evidence>
<evidence type="ECO:0000256" key="1">
    <source>
        <dbReference type="ARBA" id="ARBA00004651"/>
    </source>
</evidence>
<dbReference type="GO" id="GO:0005886">
    <property type="term" value="C:plasma membrane"/>
    <property type="evidence" value="ECO:0007669"/>
    <property type="project" value="UniProtKB-SubCell"/>
</dbReference>
<accession>A0A2Z5FX68</accession>
<evidence type="ECO:0000256" key="6">
    <source>
        <dbReference type="ARBA" id="ARBA00023136"/>
    </source>
</evidence>
<keyword evidence="6 7" id="KW-0472">Membrane</keyword>
<dbReference type="PANTHER" id="PTHR33884">
    <property type="entry name" value="UPF0410 PROTEIN YMGE"/>
    <property type="match status" value="1"/>
</dbReference>
<dbReference type="PANTHER" id="PTHR33884:SF7">
    <property type="entry name" value="BSL8023 PROTEIN"/>
    <property type="match status" value="1"/>
</dbReference>
<protein>
    <submittedName>
        <fullName evidence="8">Putative membrane protein</fullName>
    </submittedName>
</protein>
<name>A0A2Z5FX68_9BACT</name>
<keyword evidence="9" id="KW-1185">Reference proteome</keyword>
<comment type="subcellular location">
    <subcellularLocation>
        <location evidence="1">Cell membrane</location>
        <topology evidence="1">Multi-pass membrane protein</topology>
    </subcellularLocation>
</comment>
<evidence type="ECO:0000256" key="4">
    <source>
        <dbReference type="ARBA" id="ARBA00022692"/>
    </source>
</evidence>
<gene>
    <name evidence="8" type="ORF">ACPOL_2159</name>
</gene>
<dbReference type="RefSeq" id="WP_201759153.1">
    <property type="nucleotide sequence ID" value="NZ_CP030840.1"/>
</dbReference>
<dbReference type="KEGG" id="abas:ACPOL_2159"/>
<organism evidence="8 9">
    <name type="scientific">Acidisarcina polymorpha</name>
    <dbReference type="NCBI Taxonomy" id="2211140"/>
    <lineage>
        <taxon>Bacteria</taxon>
        <taxon>Pseudomonadati</taxon>
        <taxon>Acidobacteriota</taxon>
        <taxon>Terriglobia</taxon>
        <taxon>Terriglobales</taxon>
        <taxon>Acidobacteriaceae</taxon>
        <taxon>Acidisarcina</taxon>
    </lineage>
</organism>
<dbReference type="AlphaFoldDB" id="A0A2Z5FX68"/>
<reference evidence="8 9" key="1">
    <citation type="journal article" date="2018" name="Front. Microbiol.">
        <title>Hydrolytic Capabilities as a Key to Environmental Success: Chitinolytic and Cellulolytic Acidobacteria From Acidic Sub-arctic Soils and Boreal Peatlands.</title>
        <authorList>
            <person name="Belova S.E."/>
            <person name="Ravin N.V."/>
            <person name="Pankratov T.A."/>
            <person name="Rakitin A.L."/>
            <person name="Ivanova A.A."/>
            <person name="Beletsky A.V."/>
            <person name="Mardanov A.V."/>
            <person name="Sinninghe Damste J.S."/>
            <person name="Dedysh S.N."/>
        </authorList>
    </citation>
    <scope>NUCLEOTIDE SEQUENCE [LARGE SCALE GENOMIC DNA]</scope>
    <source>
        <strain evidence="8 9">SBC82</strain>
    </source>
</reference>
<dbReference type="InterPro" id="IPR007341">
    <property type="entry name" value="Transgly_assoc"/>
</dbReference>
<feature type="transmembrane region" description="Helical" evidence="7">
    <location>
        <begin position="29"/>
        <end position="48"/>
    </location>
</feature>
<feature type="transmembrane region" description="Helical" evidence="7">
    <location>
        <begin position="60"/>
        <end position="79"/>
    </location>
</feature>
<keyword evidence="5 7" id="KW-1133">Transmembrane helix</keyword>
<dbReference type="Proteomes" id="UP000253606">
    <property type="component" value="Chromosome"/>
</dbReference>
<evidence type="ECO:0000313" key="9">
    <source>
        <dbReference type="Proteomes" id="UP000253606"/>
    </source>
</evidence>
<keyword evidence="4 7" id="KW-0812">Transmembrane</keyword>
<evidence type="ECO:0000256" key="5">
    <source>
        <dbReference type="ARBA" id="ARBA00022989"/>
    </source>
</evidence>